<proteinExistence type="inferred from homology"/>
<comment type="similarity">
    <text evidence="1">Belongs to the beta type-B retroviral polymerase family. HERV class-II K(HML-2) pol subfamily.</text>
</comment>
<organism evidence="5 6">
    <name type="scientific">Synaphobranchus kaupii</name>
    <name type="common">Kaup's arrowtooth eel</name>
    <dbReference type="NCBI Taxonomy" id="118154"/>
    <lineage>
        <taxon>Eukaryota</taxon>
        <taxon>Metazoa</taxon>
        <taxon>Chordata</taxon>
        <taxon>Craniata</taxon>
        <taxon>Vertebrata</taxon>
        <taxon>Euteleostomi</taxon>
        <taxon>Actinopterygii</taxon>
        <taxon>Neopterygii</taxon>
        <taxon>Teleostei</taxon>
        <taxon>Anguilliformes</taxon>
        <taxon>Synaphobranchidae</taxon>
        <taxon>Synaphobranchus</taxon>
    </lineage>
</organism>
<reference evidence="5" key="1">
    <citation type="journal article" date="2023" name="Science">
        <title>Genome structures resolve the early diversification of teleost fishes.</title>
        <authorList>
            <person name="Parey E."/>
            <person name="Louis A."/>
            <person name="Montfort J."/>
            <person name="Bouchez O."/>
            <person name="Roques C."/>
            <person name="Iampietro C."/>
            <person name="Lluch J."/>
            <person name="Castinel A."/>
            <person name="Donnadieu C."/>
            <person name="Desvignes T."/>
            <person name="Floi Bucao C."/>
            <person name="Jouanno E."/>
            <person name="Wen M."/>
            <person name="Mejri S."/>
            <person name="Dirks R."/>
            <person name="Jansen H."/>
            <person name="Henkel C."/>
            <person name="Chen W.J."/>
            <person name="Zahm M."/>
            <person name="Cabau C."/>
            <person name="Klopp C."/>
            <person name="Thompson A.W."/>
            <person name="Robinson-Rechavi M."/>
            <person name="Braasch I."/>
            <person name="Lecointre G."/>
            <person name="Bobe J."/>
            <person name="Postlethwait J.H."/>
            <person name="Berthelot C."/>
            <person name="Roest Crollius H."/>
            <person name="Guiguen Y."/>
        </authorList>
    </citation>
    <scope>NUCLEOTIDE SEQUENCE</scope>
    <source>
        <strain evidence="5">WJC10195</strain>
    </source>
</reference>
<dbReference type="CDD" id="cd01647">
    <property type="entry name" value="RT_LTR"/>
    <property type="match status" value="1"/>
</dbReference>
<dbReference type="InterPro" id="IPR043502">
    <property type="entry name" value="DNA/RNA_pol_sf"/>
</dbReference>
<dbReference type="InterPro" id="IPR051320">
    <property type="entry name" value="Viral_Replic_Matur_Polypro"/>
</dbReference>
<dbReference type="PANTHER" id="PTHR33064">
    <property type="entry name" value="POL PROTEIN"/>
    <property type="match status" value="1"/>
</dbReference>
<dbReference type="Gene3D" id="3.10.10.10">
    <property type="entry name" value="HIV Type 1 Reverse Transcriptase, subunit A, domain 1"/>
    <property type="match status" value="1"/>
</dbReference>
<evidence type="ECO:0000313" key="6">
    <source>
        <dbReference type="Proteomes" id="UP001152622"/>
    </source>
</evidence>
<dbReference type="GO" id="GO:0004523">
    <property type="term" value="F:RNA-DNA hybrid ribonuclease activity"/>
    <property type="evidence" value="ECO:0007669"/>
    <property type="project" value="UniProtKB-EC"/>
</dbReference>
<feature type="domain" description="Reverse transcriptase" evidence="4">
    <location>
        <begin position="1"/>
        <end position="150"/>
    </location>
</feature>
<evidence type="ECO:0000256" key="3">
    <source>
        <dbReference type="SAM" id="MobiDB-lite"/>
    </source>
</evidence>
<name>A0A9Q1GBS2_SYNKA</name>
<accession>A0A9Q1GBS2</accession>
<dbReference type="OrthoDB" id="8052860at2759"/>
<evidence type="ECO:0000259" key="4">
    <source>
        <dbReference type="PROSITE" id="PS50878"/>
    </source>
</evidence>
<dbReference type="InterPro" id="IPR043128">
    <property type="entry name" value="Rev_trsase/Diguanyl_cyclase"/>
</dbReference>
<dbReference type="AlphaFoldDB" id="A0A9Q1GBS2"/>
<gene>
    <name evidence="5" type="ORF">SKAU_G00020940</name>
</gene>
<evidence type="ECO:0000256" key="1">
    <source>
        <dbReference type="ARBA" id="ARBA00010879"/>
    </source>
</evidence>
<keyword evidence="6" id="KW-1185">Reference proteome</keyword>
<dbReference type="Pfam" id="PF00078">
    <property type="entry name" value="RVT_1"/>
    <property type="match status" value="1"/>
</dbReference>
<dbReference type="FunFam" id="3.30.70.270:FF:000003">
    <property type="entry name" value="Transposon Ty3-G Gag-Pol polyprotein"/>
    <property type="match status" value="1"/>
</dbReference>
<dbReference type="InterPro" id="IPR000477">
    <property type="entry name" value="RT_dom"/>
</dbReference>
<evidence type="ECO:0000313" key="5">
    <source>
        <dbReference type="EMBL" id="KAJ8381316.1"/>
    </source>
</evidence>
<evidence type="ECO:0000256" key="2">
    <source>
        <dbReference type="ARBA" id="ARBA00012180"/>
    </source>
</evidence>
<sequence length="434" mass="49869">MDLKSGYYQIEMEECDKSKTAFVCPLGFSEFNRMPQGITNAASTFQRLMEKCMGDINLKEVLVFLDDPIVFSSTLEEHKARLLHVLQRLRENGLKLSPEKCRFFQISVCCLEHVVSRDGVETDPDKASALKTWPRPQTLKELKSFLGFASYYCRFVRDYSKIVKPLNNLTLGYPPQRKGQKMLTCKEALMMRRPISSYSQNHSDQLFSSVSMGRMGLDRTIGLVRSEVTGFSPYDLMFGQQTRLPVDIAFRLPVNKGNSGSYKRYTGNLKSCLEESYQIAIKNSQKIADRNKVTLSVQESTLEEGEVLVRNVRLRNKHKLANNWESTVYQVLKRMGDLPVYVVHPVSEEGPTRTLHRDLLLPFGYLSEPEEDELPEPRPARLARTRRSHPQLQDGENSEPEDDFLFCPVEPSVIPEQRFTKVFEIPKNHPLFLQ</sequence>
<dbReference type="SUPFAM" id="SSF56672">
    <property type="entry name" value="DNA/RNA polymerases"/>
    <property type="match status" value="1"/>
</dbReference>
<dbReference type="Gene3D" id="3.30.70.270">
    <property type="match status" value="2"/>
</dbReference>
<comment type="caution">
    <text evidence="5">The sequence shown here is derived from an EMBL/GenBank/DDBJ whole genome shotgun (WGS) entry which is preliminary data.</text>
</comment>
<protein>
    <recommendedName>
        <fullName evidence="2">ribonuclease H</fullName>
        <ecNumber evidence="2">3.1.26.4</ecNumber>
    </recommendedName>
</protein>
<dbReference type="PANTHER" id="PTHR33064:SF37">
    <property type="entry name" value="RIBONUCLEASE H"/>
    <property type="match status" value="1"/>
</dbReference>
<dbReference type="EC" id="3.1.26.4" evidence="2"/>
<dbReference type="EMBL" id="JAINUF010000001">
    <property type="protein sequence ID" value="KAJ8381316.1"/>
    <property type="molecule type" value="Genomic_DNA"/>
</dbReference>
<dbReference type="Proteomes" id="UP001152622">
    <property type="component" value="Chromosome 1"/>
</dbReference>
<feature type="region of interest" description="Disordered" evidence="3">
    <location>
        <begin position="368"/>
        <end position="403"/>
    </location>
</feature>
<dbReference type="PROSITE" id="PS50878">
    <property type="entry name" value="RT_POL"/>
    <property type="match status" value="1"/>
</dbReference>